<evidence type="ECO:0000256" key="2">
    <source>
        <dbReference type="ARBA" id="ARBA00022692"/>
    </source>
</evidence>
<protein>
    <recommendedName>
        <fullName evidence="5">Outer membrane protein assembly factor BamA</fullName>
    </recommendedName>
</protein>
<sequence>MKAATIKYFSRVLFIIATLILLFVSNIFAQKKYIVNYLLSGKDTSYNLQQLGLKTSFDGKEFATVYLNTLAATLVSKGFPAASIDSVIYDSTHATINLYLGDQYKWVEINTDSVDEKLLESTGWNEKQFKNKTIDFVRWQQQEEKILNYYENNGYPFAEVSLNNVEITNNKIKGTLDVKKGPLYHIDSIRVYGKAKIKNLFLQHYFDISNGSIYSNQKLQKVSNRLKQLPYLQEVQPWDVTMLGSGSVLNLYLQPKRSSEINVLVGFLPANTTTGKTQLTGDVHLNLKNSLGQGENILVNWQQLQPQSPRLNLGFNQPYIFNSLFGIDFNFDLLKRDSSYLQLNGIIGIQYSLSVNQSGKIFYQNERSYLLSGGIDTNNILITKRLPPNIDVGSGNFGINYNFVNTNYRLNPRTGNELEITATAGIKKISKNNNIINLKDPSDPAFDYNSLYDSVKLKSYRLRLVAAAAHYAPLGKRSTLKMAANIGWYQSPQTFQNELFQIGGYKLLRGFDEESIYANQYAVFTAEYRYLVGVNSNFFGFTDTGFTQTKFNSIDYSNNFISAGLGLSFETKFGLLNLSYAIGKRNDIKFDIRNASKIHFGYINYF</sequence>
<evidence type="ECO:0000313" key="3">
    <source>
        <dbReference type="EMBL" id="KAA9039323.1"/>
    </source>
</evidence>
<dbReference type="AlphaFoldDB" id="A0A5J5II15"/>
<dbReference type="RefSeq" id="WP_150414732.1">
    <property type="nucleotide sequence ID" value="NZ_VYQF01000002.1"/>
</dbReference>
<evidence type="ECO:0000256" key="1">
    <source>
        <dbReference type="ARBA" id="ARBA00022452"/>
    </source>
</evidence>
<dbReference type="Gene3D" id="2.40.160.50">
    <property type="entry name" value="membrane protein fhac: a member of the omp85/tpsb transporter family"/>
    <property type="match status" value="1"/>
</dbReference>
<evidence type="ECO:0000313" key="4">
    <source>
        <dbReference type="Proteomes" id="UP000326903"/>
    </source>
</evidence>
<dbReference type="Gene3D" id="3.10.20.310">
    <property type="entry name" value="membrane protein fhac"/>
    <property type="match status" value="1"/>
</dbReference>
<evidence type="ECO:0008006" key="5">
    <source>
        <dbReference type="Google" id="ProtNLM"/>
    </source>
</evidence>
<dbReference type="PANTHER" id="PTHR12815">
    <property type="entry name" value="SORTING AND ASSEMBLY MACHINERY SAMM50 PROTEIN FAMILY MEMBER"/>
    <property type="match status" value="1"/>
</dbReference>
<keyword evidence="1" id="KW-1134">Transmembrane beta strand</keyword>
<comment type="caution">
    <text evidence="3">The sequence shown here is derived from an EMBL/GenBank/DDBJ whole genome shotgun (WGS) entry which is preliminary data.</text>
</comment>
<dbReference type="Proteomes" id="UP000326903">
    <property type="component" value="Unassembled WGS sequence"/>
</dbReference>
<dbReference type="PANTHER" id="PTHR12815:SF18">
    <property type="entry name" value="SORTING AND ASSEMBLY MACHINERY COMPONENT 50 HOMOLOG"/>
    <property type="match status" value="1"/>
</dbReference>
<gene>
    <name evidence="3" type="ORF">FW778_10865</name>
</gene>
<keyword evidence="1" id="KW-0472">Membrane</keyword>
<proteinExistence type="predicted"/>
<dbReference type="EMBL" id="VYQF01000002">
    <property type="protein sequence ID" value="KAA9039323.1"/>
    <property type="molecule type" value="Genomic_DNA"/>
</dbReference>
<name>A0A5J5II15_9BACT</name>
<organism evidence="3 4">
    <name type="scientific">Ginsengibacter hankyongi</name>
    <dbReference type="NCBI Taxonomy" id="2607284"/>
    <lineage>
        <taxon>Bacteria</taxon>
        <taxon>Pseudomonadati</taxon>
        <taxon>Bacteroidota</taxon>
        <taxon>Chitinophagia</taxon>
        <taxon>Chitinophagales</taxon>
        <taxon>Chitinophagaceae</taxon>
        <taxon>Ginsengibacter</taxon>
    </lineage>
</organism>
<reference evidence="3 4" key="1">
    <citation type="submission" date="2019-09" db="EMBL/GenBank/DDBJ databases">
        <title>Draft genome sequence of Ginsengibacter sp. BR5-29.</title>
        <authorList>
            <person name="Im W.-T."/>
        </authorList>
    </citation>
    <scope>NUCLEOTIDE SEQUENCE [LARGE SCALE GENOMIC DNA]</scope>
    <source>
        <strain evidence="3 4">BR5-29</strain>
    </source>
</reference>
<keyword evidence="4" id="KW-1185">Reference proteome</keyword>
<keyword evidence="2" id="KW-0812">Transmembrane</keyword>
<accession>A0A5J5II15</accession>
<dbReference type="InterPro" id="IPR039910">
    <property type="entry name" value="D15-like"/>
</dbReference>